<evidence type="ECO:0000313" key="1">
    <source>
        <dbReference type="EMBL" id="QIB34836.1"/>
    </source>
</evidence>
<dbReference type="KEGG" id="apra:G3A50_14785"/>
<organism evidence="1 2">
    <name type="scientific">Ancylobacter pratisalsi</name>
    <dbReference type="NCBI Taxonomy" id="1745854"/>
    <lineage>
        <taxon>Bacteria</taxon>
        <taxon>Pseudomonadati</taxon>
        <taxon>Pseudomonadota</taxon>
        <taxon>Alphaproteobacteria</taxon>
        <taxon>Hyphomicrobiales</taxon>
        <taxon>Xanthobacteraceae</taxon>
        <taxon>Ancylobacter</taxon>
    </lineage>
</organism>
<dbReference type="EMBL" id="CP048630">
    <property type="protein sequence ID" value="QIB34836.1"/>
    <property type="molecule type" value="Genomic_DNA"/>
</dbReference>
<keyword evidence="2" id="KW-1185">Reference proteome</keyword>
<gene>
    <name evidence="1" type="ORF">G3A50_14785</name>
</gene>
<name>A0A6P1YQ60_9HYPH</name>
<evidence type="ECO:0000313" key="2">
    <source>
        <dbReference type="Proteomes" id="UP000464751"/>
    </source>
</evidence>
<dbReference type="AlphaFoldDB" id="A0A6P1YQ60"/>
<dbReference type="RefSeq" id="WP_163075981.1">
    <property type="nucleotide sequence ID" value="NZ_CP048630.1"/>
</dbReference>
<dbReference type="Proteomes" id="UP000464751">
    <property type="component" value="Chromosome"/>
</dbReference>
<accession>A0A6P1YQ60</accession>
<protein>
    <submittedName>
        <fullName evidence="1">Uncharacterized protein</fullName>
    </submittedName>
</protein>
<sequence>MNAENTAVRLQYWPPSHTVDAPDTWPESFEFGTLDDAVAFAMTQAPAGREVAWVRTAEGEVLKMAQIRRLWELRQAH</sequence>
<reference evidence="1 2" key="1">
    <citation type="submission" date="2020-02" db="EMBL/GenBank/DDBJ databases">
        <authorList>
            <person name="Li G."/>
        </authorList>
    </citation>
    <scope>NUCLEOTIDE SEQUENCE [LARGE SCALE GENOMIC DNA]</scope>
    <source>
        <strain evidence="1 2">DSM 102029</strain>
    </source>
</reference>
<proteinExistence type="predicted"/>